<dbReference type="AlphaFoldDB" id="C7GPT6"/>
<protein>
    <submittedName>
        <fullName evidence="1">YPR096C-like protein</fullName>
    </submittedName>
</protein>
<comment type="caution">
    <text evidence="1">The sequence shown here is derived from an EMBL/GenBank/DDBJ whole genome shotgun (WGS) entry which is preliminary data.</text>
</comment>
<reference evidence="1 2" key="1">
    <citation type="journal article" date="2009" name="Genome Res.">
        <title>Genome structure of a Saccharomyces cerevisiae strain widely used in bioethanol production.</title>
        <authorList>
            <person name="Argueso J.L."/>
            <person name="Carazzolle M.F."/>
            <person name="Mieczkowski P.A."/>
            <person name="Duarte F.M."/>
            <person name="Netto O.V."/>
            <person name="Missawa S.K."/>
            <person name="Galzerani F."/>
            <person name="Costa G.G."/>
            <person name="Vidal R.O."/>
            <person name="Noronha M.F."/>
            <person name="Dominska M."/>
            <person name="Andrietta M.G."/>
            <person name="Andrietta S.R."/>
            <person name="Cunha A.F."/>
            <person name="Gomes L.H."/>
            <person name="Tavares F.C."/>
            <person name="Alcarde A.R."/>
            <person name="Dietrich F.S."/>
            <person name="McCusker J.H."/>
            <person name="Petes T.D."/>
            <person name="Pereira G.A."/>
        </authorList>
    </citation>
    <scope>NUCLEOTIDE SEQUENCE [LARGE SCALE GENOMIC DNA]</scope>
    <source>
        <strain evidence="1 2">JAY291</strain>
    </source>
</reference>
<organism evidence="1 2">
    <name type="scientific">Saccharomyces cerevisiae (strain JAY291)</name>
    <name type="common">Baker's yeast</name>
    <dbReference type="NCBI Taxonomy" id="574961"/>
    <lineage>
        <taxon>Eukaryota</taxon>
        <taxon>Fungi</taxon>
        <taxon>Dikarya</taxon>
        <taxon>Ascomycota</taxon>
        <taxon>Saccharomycotina</taxon>
        <taxon>Saccharomycetes</taxon>
        <taxon>Saccharomycetales</taxon>
        <taxon>Saccharomycetaceae</taxon>
        <taxon>Saccharomyces</taxon>
    </lineage>
</organism>
<dbReference type="Proteomes" id="UP000008073">
    <property type="component" value="Unassembled WGS sequence"/>
</dbReference>
<name>C7GPT6_YEAS2</name>
<gene>
    <name evidence="1" type="ORF">C1Q_02317</name>
</gene>
<dbReference type="OrthoDB" id="10290640at2759"/>
<dbReference type="EMBL" id="ACFL01000094">
    <property type="protein sequence ID" value="EEU07198.1"/>
    <property type="molecule type" value="Genomic_DNA"/>
</dbReference>
<evidence type="ECO:0000313" key="1">
    <source>
        <dbReference type="EMBL" id="EEU07198.1"/>
    </source>
</evidence>
<proteinExistence type="predicted"/>
<sequence>MRGETGVSIKNPRPSRPFSCFWRKGDVENIRKSDIGNEKKIDAKFNRLQYNLYYKPLSHHKAGLLYKELFFRSCFSYTTCSLDFQGKRHQVERKAVDIVL</sequence>
<accession>C7GPT6</accession>
<evidence type="ECO:0000313" key="2">
    <source>
        <dbReference type="Proteomes" id="UP000008073"/>
    </source>
</evidence>